<reference evidence="1 2" key="1">
    <citation type="journal article" date="2014" name="Proc. Natl. Acad. Sci. U.S.A.">
        <title>Trajectory and genomic determinants of fungal-pathogen speciation and host adaptation.</title>
        <authorList>
            <person name="Hu X."/>
            <person name="Xiao G."/>
            <person name="Zheng P."/>
            <person name="Shang Y."/>
            <person name="Su Y."/>
            <person name="Zhang X."/>
            <person name="Liu X."/>
            <person name="Zhan S."/>
            <person name="St Leger R.J."/>
            <person name="Wang C."/>
        </authorList>
    </citation>
    <scope>NUCLEOTIDE SEQUENCE [LARGE SCALE GENOMIC DNA]</scope>
    <source>
        <strain evidence="1 2">ARSEF 977</strain>
    </source>
</reference>
<dbReference type="AlphaFoldDB" id="A0A0B4GP51"/>
<keyword evidence="2" id="KW-1185">Reference proteome</keyword>
<comment type="caution">
    <text evidence="1">The sequence shown here is derived from an EMBL/GenBank/DDBJ whole genome shotgun (WGS) entry which is preliminary data.</text>
</comment>
<dbReference type="EMBL" id="AZNH01000042">
    <property type="protein sequence ID" value="KID84383.1"/>
    <property type="molecule type" value="Genomic_DNA"/>
</dbReference>
<organism evidence="1 2">
    <name type="scientific">Metarhizium guizhouense (strain ARSEF 977)</name>
    <dbReference type="NCBI Taxonomy" id="1276136"/>
    <lineage>
        <taxon>Eukaryota</taxon>
        <taxon>Fungi</taxon>
        <taxon>Dikarya</taxon>
        <taxon>Ascomycota</taxon>
        <taxon>Pezizomycotina</taxon>
        <taxon>Sordariomycetes</taxon>
        <taxon>Hypocreomycetidae</taxon>
        <taxon>Hypocreales</taxon>
        <taxon>Clavicipitaceae</taxon>
        <taxon>Metarhizium</taxon>
    </lineage>
</organism>
<name>A0A0B4GP51_METGA</name>
<dbReference type="Proteomes" id="UP000031192">
    <property type="component" value="Unassembled WGS sequence"/>
</dbReference>
<evidence type="ECO:0000313" key="1">
    <source>
        <dbReference type="EMBL" id="KID84383.1"/>
    </source>
</evidence>
<protein>
    <submittedName>
        <fullName evidence="1">Uncharacterized protein</fullName>
    </submittedName>
</protein>
<accession>A0A0B4GP51</accession>
<gene>
    <name evidence="1" type="ORF">MGU_08345</name>
</gene>
<evidence type="ECO:0000313" key="2">
    <source>
        <dbReference type="Proteomes" id="UP000031192"/>
    </source>
</evidence>
<sequence>MTISTMEFDDTVYDSDETLTVSSPTDSTGNLREFVVNEVESSDESSQSQDTQTREEEYLEILDYIIAALGDLRLMLRDDVMERRSRRVESPADAE</sequence>
<dbReference type="HOGENOM" id="CLU_2441322_0_0_1"/>
<proteinExistence type="predicted"/>